<protein>
    <submittedName>
        <fullName evidence="1">Uncharacterized protein</fullName>
    </submittedName>
</protein>
<name>A0A378MB06_LISGR</name>
<organism evidence="1 2">
    <name type="scientific">Listeria grayi</name>
    <name type="common">Listeria murrayi</name>
    <dbReference type="NCBI Taxonomy" id="1641"/>
    <lineage>
        <taxon>Bacteria</taxon>
        <taxon>Bacillati</taxon>
        <taxon>Bacillota</taxon>
        <taxon>Bacilli</taxon>
        <taxon>Bacillales</taxon>
        <taxon>Listeriaceae</taxon>
        <taxon>Listeria</taxon>
    </lineage>
</organism>
<sequence>MGYQAQIKSTINARRALLEEEKSAATRRRRQLTDENHKEIETLENTLINIESVLGSMISLCNEKAAQLREDF</sequence>
<evidence type="ECO:0000313" key="2">
    <source>
        <dbReference type="Proteomes" id="UP000254879"/>
    </source>
</evidence>
<dbReference type="RefSeq" id="WP_115345680.1">
    <property type="nucleotide sequence ID" value="NZ_UGPG01000001.1"/>
</dbReference>
<reference evidence="1 2" key="1">
    <citation type="submission" date="2018-06" db="EMBL/GenBank/DDBJ databases">
        <authorList>
            <consortium name="Pathogen Informatics"/>
            <person name="Doyle S."/>
        </authorList>
    </citation>
    <scope>NUCLEOTIDE SEQUENCE [LARGE SCALE GENOMIC DNA]</scope>
    <source>
        <strain evidence="2">NCTC 10815</strain>
    </source>
</reference>
<dbReference type="AlphaFoldDB" id="A0A378MB06"/>
<dbReference type="Proteomes" id="UP000254879">
    <property type="component" value="Unassembled WGS sequence"/>
</dbReference>
<proteinExistence type="predicted"/>
<dbReference type="EMBL" id="UGPG01000001">
    <property type="protein sequence ID" value="STY43528.1"/>
    <property type="molecule type" value="Genomic_DNA"/>
</dbReference>
<evidence type="ECO:0000313" key="1">
    <source>
        <dbReference type="EMBL" id="STY43528.1"/>
    </source>
</evidence>
<accession>A0A378MB06</accession>
<gene>
    <name evidence="1" type="ORF">NCTC10815_00826</name>
</gene>